<dbReference type="InterPro" id="IPR017483">
    <property type="entry name" value="CHP03034"/>
</dbReference>
<reference evidence="1 2" key="1">
    <citation type="submission" date="2020-06" db="EMBL/GenBank/DDBJ databases">
        <title>Genome sequence of Paramixta manurensis strain PD-1.</title>
        <authorList>
            <person name="Lee C.W."/>
            <person name="Kim J."/>
        </authorList>
    </citation>
    <scope>NUCLEOTIDE SEQUENCE [LARGE SCALE GENOMIC DNA]</scope>
    <source>
        <strain evidence="1 2">PD-1</strain>
    </source>
</reference>
<dbReference type="Proteomes" id="UP000505325">
    <property type="component" value="Chromosome"/>
</dbReference>
<accession>A0A6M8U639</accession>
<dbReference type="AlphaFoldDB" id="A0A6M8U639"/>
<dbReference type="NCBIfam" id="TIGR03034">
    <property type="entry name" value="YPO3983 family protein"/>
    <property type="match status" value="1"/>
</dbReference>
<gene>
    <name evidence="1" type="ORF">PMPD1_0009</name>
</gene>
<evidence type="ECO:0000313" key="1">
    <source>
        <dbReference type="EMBL" id="QKJ84999.1"/>
    </source>
</evidence>
<sequence>MSLLHFPFKVFTSANRLDDYAADDMRYGDLDEMFLKRHLNLVDISSRVNPYTLTALTAFNQPQSRFYGMHGHGTRLSRQACAEILFDEFRHLAGAFSWVGPYRHLILRMIEHMQKNNGAPYYDIQLNRALKEQIVNDGSDGSTLKKIKTVVQKFANWDENYFPADSKYEFDTLLRSSVLPKFVRHRDKINGLGITVHDIWATQIMIKSLRIDQGHYHAVVHYKVQDHFGLDQADIRQFKYWHFRFFRIWFVLQRYHQFAYKPFMTNMEATIEINGKRHDKI</sequence>
<evidence type="ECO:0000313" key="2">
    <source>
        <dbReference type="Proteomes" id="UP000505325"/>
    </source>
</evidence>
<dbReference type="RefSeq" id="WP_173632132.1">
    <property type="nucleotide sequence ID" value="NZ_CP054212.1"/>
</dbReference>
<protein>
    <submittedName>
        <fullName evidence="1">DUF3289 family protein</fullName>
    </submittedName>
</protein>
<keyword evidence="2" id="KW-1185">Reference proteome</keyword>
<proteinExistence type="predicted"/>
<dbReference type="Pfam" id="PF11692">
    <property type="entry name" value="DUF3289"/>
    <property type="match status" value="1"/>
</dbReference>
<organism evidence="1 2">
    <name type="scientific">Paramixta manurensis</name>
    <dbReference type="NCBI Taxonomy" id="2740817"/>
    <lineage>
        <taxon>Bacteria</taxon>
        <taxon>Pseudomonadati</taxon>
        <taxon>Pseudomonadota</taxon>
        <taxon>Gammaproteobacteria</taxon>
        <taxon>Enterobacterales</taxon>
        <taxon>Erwiniaceae</taxon>
        <taxon>Paramixta</taxon>
    </lineage>
</organism>
<name>A0A6M8U639_9GAMM</name>
<dbReference type="EMBL" id="CP054212">
    <property type="protein sequence ID" value="QKJ84999.1"/>
    <property type="molecule type" value="Genomic_DNA"/>
</dbReference>
<dbReference type="KEGG" id="pmak:PMPD1_0009"/>